<dbReference type="Proteomes" id="UP000192257">
    <property type="component" value="Unassembled WGS sequence"/>
</dbReference>
<feature type="region of interest" description="Disordered" evidence="6">
    <location>
        <begin position="438"/>
        <end position="462"/>
    </location>
</feature>
<dbReference type="InterPro" id="IPR050339">
    <property type="entry name" value="CC_SR_Kinase"/>
</dbReference>
<dbReference type="GO" id="GO:0005524">
    <property type="term" value="F:ATP binding"/>
    <property type="evidence" value="ECO:0007669"/>
    <property type="project" value="UniProtKB-KW"/>
</dbReference>
<evidence type="ECO:0008006" key="11">
    <source>
        <dbReference type="Google" id="ProtNLM"/>
    </source>
</evidence>
<evidence type="ECO:0000313" key="9">
    <source>
        <dbReference type="EMBL" id="ORC88619.1"/>
    </source>
</evidence>
<dbReference type="PROSITE" id="PS50908">
    <property type="entry name" value="RWD"/>
    <property type="match status" value="1"/>
</dbReference>
<gene>
    <name evidence="9" type="ORF">TM35_000162570</name>
</gene>
<name>A0A1X0NWP6_9TRYP</name>
<feature type="region of interest" description="Disordered" evidence="6">
    <location>
        <begin position="376"/>
        <end position="423"/>
    </location>
</feature>
<dbReference type="OrthoDB" id="1405469at2759"/>
<dbReference type="InterPro" id="IPR006575">
    <property type="entry name" value="RWD_dom"/>
</dbReference>
<evidence type="ECO:0000259" key="7">
    <source>
        <dbReference type="PROSITE" id="PS50011"/>
    </source>
</evidence>
<evidence type="ECO:0000313" key="10">
    <source>
        <dbReference type="Proteomes" id="UP000192257"/>
    </source>
</evidence>
<feature type="compositionally biased region" description="Low complexity" evidence="6">
    <location>
        <begin position="445"/>
        <end position="454"/>
    </location>
</feature>
<keyword evidence="10" id="KW-1185">Reference proteome</keyword>
<dbReference type="Gene3D" id="1.10.510.10">
    <property type="entry name" value="Transferase(Phosphotransferase) domain 1"/>
    <property type="match status" value="1"/>
</dbReference>
<evidence type="ECO:0000256" key="1">
    <source>
        <dbReference type="ARBA" id="ARBA00022679"/>
    </source>
</evidence>
<keyword evidence="2" id="KW-0547">Nucleotide-binding</keyword>
<dbReference type="SUPFAM" id="SSF54495">
    <property type="entry name" value="UBC-like"/>
    <property type="match status" value="1"/>
</dbReference>
<keyword evidence="3" id="KW-0418">Kinase</keyword>
<evidence type="ECO:0000256" key="3">
    <source>
        <dbReference type="ARBA" id="ARBA00022777"/>
    </source>
</evidence>
<evidence type="ECO:0000256" key="5">
    <source>
        <dbReference type="ARBA" id="ARBA00037982"/>
    </source>
</evidence>
<feature type="region of interest" description="Disordered" evidence="6">
    <location>
        <begin position="163"/>
        <end position="185"/>
    </location>
</feature>
<keyword evidence="1" id="KW-0808">Transferase</keyword>
<protein>
    <recommendedName>
        <fullName evidence="11">Protein kinase</fullName>
    </recommendedName>
</protein>
<dbReference type="PROSITE" id="PS00108">
    <property type="entry name" value="PROTEIN_KINASE_ST"/>
    <property type="match status" value="1"/>
</dbReference>
<comment type="caution">
    <text evidence="9">The sequence shown here is derived from an EMBL/GenBank/DDBJ whole genome shotgun (WGS) entry which is preliminary data.</text>
</comment>
<dbReference type="Pfam" id="PF00069">
    <property type="entry name" value="Pkinase"/>
    <property type="match status" value="2"/>
</dbReference>
<dbReference type="GO" id="GO:0004694">
    <property type="term" value="F:eukaryotic translation initiation factor 2alpha kinase activity"/>
    <property type="evidence" value="ECO:0007669"/>
    <property type="project" value="TreeGrafter"/>
</dbReference>
<sequence length="1267" mass="143421">MSSKEEDEETCFAHDIITEGQVEVNDVVADEIEFLRENYDNIRIVEKDNFYPKILFALDTESIPRRRVVLEVSVVCGYPYVAPRVRILLPHGITPENSGALSKAELKQIHKDITEAIAPSLLAGAPCIMQIISVVEKVLSGGVERSCTPVSDKHEEVVTTEKIASLQLPPPQQQQQQPSSSVETRKTSLITQETLKLIALLLHLLNKCCHLKDPESEEEASSNFQSLVYYLINEVKVIPRKFQKCVPWKHEYTQRVFRGDFQKSMDGTDALTKWLWVQEEGVGTFKRSSPGRYKSEFIEQRLLGSGGFAPVYVCRKKIDGRLYAVKKIVIKTNQSEKALREVQSLAALSHKNIVRYYDAWIEPGCDENLIEYLDGDSEEKEEEEEEEEEEDEKEEDEKEDEEEEKEEENSENEDNLQLSRSKKQRTTYYYNDLHATSEEHEYTASSSSSKVYSSDESDDDTPPDVLSTPYLAHSVEYHTLYIQMELCSKKTLRSLIDSSDMEKTSFFTSDDGENIASRIFRQLLTVVAHFHREKIVHRDLKPDNILFEMESSTGGGEVETVRVADFGLARTLQTSVKRNPSSFEVDDPLSLGEVVAGECRTGNLGSVLYCAPEQERGESYDFKVDEYSLGMIALEMWLAVAGKGFRERFNIMTQVSRGNALPDWFTTWNPRMASVISGLLQREPSARRTCEEVLNAGDLPGDPADIVEALETIERHGEHIAGRVLHSVQRIMVNCSRKPPLLKKELLKTLTSVVMFDLMQAVNIVGLLHGAVPVACYDYFVPMNPSLNESDVPSVLDMGSRVWALAPHPHIPTSYFLGMYANPHIGSFYQFYYRVRPYAVFTTPLGSSGLFDEILLDPLLSFFHLLSMIDLTSKLKIIISHAHWLRATHLIEASSSDPSSTVLNMHEIISSSDLIPPVVSKIDSTLVESGFISSSLDRHELVRNFTSRLLEVIPLFGKQVASNITVIIDPALKPCETSVDRSFLDNGLFFECRTQDECRAVAFFCSLDNFASRCCVRSAEIPAYSLSIDLMELSTVGKHIRLPKDEPLLLDGVAVRRQDVYSPTQVSLVIASAVKLWSGNIRACLRAPYDTRGFCKAMKAKELRTVLLDGNLIVPLASFQQGWLGVRLDDVPLEKLCAVLRKRCIMERANEIHSDDIVLHLQAREKRALSDDAREMFAIIKESLSHILVVDWEVRKVDECIRQLMWDSTSGESERPKLPELVEWLKSNMSTYKVLPIYSTIDRAVTFFADQKHLKLKNRNENGKRKK</sequence>
<feature type="domain" description="Protein kinase" evidence="7">
    <location>
        <begin position="297"/>
        <end position="699"/>
    </location>
</feature>
<dbReference type="RefSeq" id="XP_028882685.1">
    <property type="nucleotide sequence ID" value="XM_029026129.1"/>
</dbReference>
<dbReference type="InterPro" id="IPR008271">
    <property type="entry name" value="Ser/Thr_kinase_AS"/>
</dbReference>
<dbReference type="GeneID" id="39985909"/>
<dbReference type="Gene3D" id="3.30.200.20">
    <property type="entry name" value="Phosphorylase Kinase, domain 1"/>
    <property type="match status" value="1"/>
</dbReference>
<dbReference type="InterPro" id="IPR016135">
    <property type="entry name" value="UBQ-conjugating_enzyme/RWD"/>
</dbReference>
<proteinExistence type="inferred from homology"/>
<dbReference type="GO" id="GO:0005634">
    <property type="term" value="C:nucleus"/>
    <property type="evidence" value="ECO:0007669"/>
    <property type="project" value="TreeGrafter"/>
</dbReference>
<keyword evidence="4" id="KW-0067">ATP-binding</keyword>
<dbReference type="GO" id="GO:0005829">
    <property type="term" value="C:cytosol"/>
    <property type="evidence" value="ECO:0007669"/>
    <property type="project" value="TreeGrafter"/>
</dbReference>
<evidence type="ECO:0000256" key="4">
    <source>
        <dbReference type="ARBA" id="ARBA00022840"/>
    </source>
</evidence>
<dbReference type="PANTHER" id="PTHR11042:SF136">
    <property type="entry name" value="EIF-2-ALPHA KINASE GCN2"/>
    <property type="match status" value="1"/>
</dbReference>
<dbReference type="SMART" id="SM00220">
    <property type="entry name" value="S_TKc"/>
    <property type="match status" value="1"/>
</dbReference>
<dbReference type="PROSITE" id="PS50011">
    <property type="entry name" value="PROTEIN_KINASE_DOM"/>
    <property type="match status" value="1"/>
</dbReference>
<dbReference type="PANTHER" id="PTHR11042">
    <property type="entry name" value="EUKARYOTIC TRANSLATION INITIATION FACTOR 2-ALPHA KINASE EIF2-ALPHA KINASE -RELATED"/>
    <property type="match status" value="1"/>
</dbReference>
<dbReference type="EMBL" id="NBCO01000016">
    <property type="protein sequence ID" value="ORC88619.1"/>
    <property type="molecule type" value="Genomic_DNA"/>
</dbReference>
<dbReference type="AlphaFoldDB" id="A0A1X0NWP6"/>
<comment type="similarity">
    <text evidence="5">Belongs to the protein kinase superfamily. Ser/Thr protein kinase family. GCN2 subfamily.</text>
</comment>
<dbReference type="InterPro" id="IPR000719">
    <property type="entry name" value="Prot_kinase_dom"/>
</dbReference>
<dbReference type="SUPFAM" id="SSF56112">
    <property type="entry name" value="Protein kinase-like (PK-like)"/>
    <property type="match status" value="1"/>
</dbReference>
<dbReference type="FunFam" id="1.10.510.10:FF:001895">
    <property type="entry name" value="eIF-2 alpha kinase"/>
    <property type="match status" value="1"/>
</dbReference>
<dbReference type="CDD" id="cd13996">
    <property type="entry name" value="STKc_EIF2AK"/>
    <property type="match status" value="1"/>
</dbReference>
<feature type="domain" description="RWD" evidence="8">
    <location>
        <begin position="30"/>
        <end position="142"/>
    </location>
</feature>
<dbReference type="InterPro" id="IPR011009">
    <property type="entry name" value="Kinase-like_dom_sf"/>
</dbReference>
<accession>A0A1X0NWP6</accession>
<evidence type="ECO:0000259" key="8">
    <source>
        <dbReference type="PROSITE" id="PS50908"/>
    </source>
</evidence>
<evidence type="ECO:0000256" key="6">
    <source>
        <dbReference type="SAM" id="MobiDB-lite"/>
    </source>
</evidence>
<reference evidence="9 10" key="1">
    <citation type="submission" date="2017-03" db="EMBL/GenBank/DDBJ databases">
        <title>An alternative strategy for trypanosome survival in the mammalian bloodstream revealed through genome and transcriptome analysis of the ubiquitous bovine parasite Trypanosoma (Megatrypanum) theileri.</title>
        <authorList>
            <person name="Kelly S."/>
            <person name="Ivens A."/>
            <person name="Mott A."/>
            <person name="O'Neill E."/>
            <person name="Emms D."/>
            <person name="Macleod O."/>
            <person name="Voorheis P."/>
            <person name="Matthews J."/>
            <person name="Matthews K."/>
            <person name="Carrington M."/>
        </authorList>
    </citation>
    <scope>NUCLEOTIDE SEQUENCE [LARGE SCALE GENOMIC DNA]</scope>
    <source>
        <strain evidence="9">Edinburgh</strain>
    </source>
</reference>
<feature type="compositionally biased region" description="Acidic residues" evidence="6">
    <location>
        <begin position="376"/>
        <end position="414"/>
    </location>
</feature>
<dbReference type="STRING" id="67003.A0A1X0NWP6"/>
<evidence type="ECO:0000256" key="2">
    <source>
        <dbReference type="ARBA" id="ARBA00022741"/>
    </source>
</evidence>
<organism evidence="9 10">
    <name type="scientific">Trypanosoma theileri</name>
    <dbReference type="NCBI Taxonomy" id="67003"/>
    <lineage>
        <taxon>Eukaryota</taxon>
        <taxon>Discoba</taxon>
        <taxon>Euglenozoa</taxon>
        <taxon>Kinetoplastea</taxon>
        <taxon>Metakinetoplastina</taxon>
        <taxon>Trypanosomatida</taxon>
        <taxon>Trypanosomatidae</taxon>
        <taxon>Trypanosoma</taxon>
    </lineage>
</organism>
<dbReference type="VEuPathDB" id="TriTrypDB:TM35_000162570"/>